<keyword evidence="4" id="KW-1185">Reference proteome</keyword>
<dbReference type="GeneID" id="28723705"/>
<evidence type="ECO:0000259" key="2">
    <source>
        <dbReference type="PROSITE" id="PS51840"/>
    </source>
</evidence>
<protein>
    <submittedName>
        <fullName evidence="3">HDL285Wp</fullName>
    </submittedName>
</protein>
<feature type="compositionally biased region" description="Low complexity" evidence="1">
    <location>
        <begin position="54"/>
        <end position="66"/>
    </location>
</feature>
<evidence type="ECO:0000313" key="3">
    <source>
        <dbReference type="EMBL" id="AMD20459.1"/>
    </source>
</evidence>
<reference evidence="3 4" key="1">
    <citation type="submission" date="2016-01" db="EMBL/GenBank/DDBJ databases">
        <title>Genome sequence of the yeast Holleya sinecauda.</title>
        <authorList>
            <person name="Dietrich F.S."/>
        </authorList>
    </citation>
    <scope>NUCLEOTIDE SEQUENCE [LARGE SCALE GENOMIC DNA]</scope>
    <source>
        <strain evidence="3 4">ATCC 58844</strain>
    </source>
</reference>
<evidence type="ECO:0000313" key="4">
    <source>
        <dbReference type="Proteomes" id="UP000243052"/>
    </source>
</evidence>
<dbReference type="InterPro" id="IPR019448">
    <property type="entry name" value="NT-C2"/>
</dbReference>
<feature type="compositionally biased region" description="Basic residues" evidence="1">
    <location>
        <begin position="391"/>
        <end position="401"/>
    </location>
</feature>
<dbReference type="PANTHER" id="PTHR21456">
    <property type="entry name" value="FAMILY WITH SEQUENCE SIMILARITY 102"/>
    <property type="match status" value="1"/>
</dbReference>
<dbReference type="RefSeq" id="XP_017987455.1">
    <property type="nucleotide sequence ID" value="XM_018131967.1"/>
</dbReference>
<feature type="compositionally biased region" description="Polar residues" evidence="1">
    <location>
        <begin position="240"/>
        <end position="262"/>
    </location>
</feature>
<feature type="region of interest" description="Disordered" evidence="1">
    <location>
        <begin position="391"/>
        <end position="439"/>
    </location>
</feature>
<feature type="region of interest" description="Disordered" evidence="1">
    <location>
        <begin position="240"/>
        <end position="269"/>
    </location>
</feature>
<accession>A0A0X8HS43</accession>
<proteinExistence type="predicted"/>
<dbReference type="PANTHER" id="PTHR21456:SF1">
    <property type="entry name" value="C2 NT-TYPE DOMAIN-CONTAINING PROTEIN"/>
    <property type="match status" value="1"/>
</dbReference>
<dbReference type="PROSITE" id="PS51840">
    <property type="entry name" value="C2_NT"/>
    <property type="match status" value="1"/>
</dbReference>
<name>A0A0X8HS43_9SACH</name>
<gene>
    <name evidence="3" type="ORF">AW171_hschr42352</name>
</gene>
<dbReference type="Proteomes" id="UP000243052">
    <property type="component" value="Chromosome iv"/>
</dbReference>
<evidence type="ECO:0000256" key="1">
    <source>
        <dbReference type="SAM" id="MobiDB-lite"/>
    </source>
</evidence>
<dbReference type="EMBL" id="CP014244">
    <property type="protein sequence ID" value="AMD20459.1"/>
    <property type="molecule type" value="Genomic_DNA"/>
</dbReference>
<dbReference type="InterPro" id="IPR039931">
    <property type="entry name" value="EEIG1/2-like"/>
</dbReference>
<dbReference type="AlphaFoldDB" id="A0A0X8HS43"/>
<feature type="compositionally biased region" description="Polar residues" evidence="1">
    <location>
        <begin position="424"/>
        <end position="439"/>
    </location>
</feature>
<dbReference type="Pfam" id="PF10358">
    <property type="entry name" value="NT-C2"/>
    <property type="match status" value="1"/>
</dbReference>
<organism evidence="3 4">
    <name type="scientific">Eremothecium sinecaudum</name>
    <dbReference type="NCBI Taxonomy" id="45286"/>
    <lineage>
        <taxon>Eukaryota</taxon>
        <taxon>Fungi</taxon>
        <taxon>Dikarya</taxon>
        <taxon>Ascomycota</taxon>
        <taxon>Saccharomycotina</taxon>
        <taxon>Saccharomycetes</taxon>
        <taxon>Saccharomycetales</taxon>
        <taxon>Saccharomycetaceae</taxon>
        <taxon>Eremothecium</taxon>
    </lineage>
</organism>
<feature type="domain" description="C2 NT-type" evidence="2">
    <location>
        <begin position="5"/>
        <end position="200"/>
    </location>
</feature>
<dbReference type="OrthoDB" id="3365224at2759"/>
<feature type="region of interest" description="Disordered" evidence="1">
    <location>
        <begin position="46"/>
        <end position="68"/>
    </location>
</feature>
<sequence length="439" mass="49398">MQLFTHPNRNRQPTFLLHLEIQELSNIPQSSGSCYVKWQLKDGTGTSVRRKDSAAGSQGGSNQSKGITEKVLVNNHRARWNYRLDPPATVKLGLDKNRILGSKILTLQIYFEFLDDFHRNSLGGPGGLIQSPIRSPGSPASVASSGNVYTKNMKGKLLLGTISTDLVDYVNESQETVTNRLLLQKSKINSILTLRIRMQLLRGNFEDYNWIVKHHSKSRIGLNEILEDSSEVVNMIPGHHTNSMRISTPSVKNGSNSASENGAYTPLRRGQKGDKLNAVTFTNPLIEKLYQKTFELSWDPQPGELTPRECVEDIIEGGNGWARNEWGISLVELRKLEMQEYDGDGFIHSLRMMHIQNSLPDSNADLFSYIKNDRKFDQQGREDTRVLSARQRKHLRNRSRRGTSAQSPSPEPDESIQVAGEQSPPATNNRSWKVNNILP</sequence>